<accession>A0A1A9RRR1</accession>
<organism evidence="1 2">
    <name type="scientific">Eikenella corrodens</name>
    <dbReference type="NCBI Taxonomy" id="539"/>
    <lineage>
        <taxon>Bacteria</taxon>
        <taxon>Pseudomonadati</taxon>
        <taxon>Pseudomonadota</taxon>
        <taxon>Betaproteobacteria</taxon>
        <taxon>Neisseriales</taxon>
        <taxon>Neisseriaceae</taxon>
        <taxon>Eikenella</taxon>
    </lineage>
</organism>
<dbReference type="AlphaFoldDB" id="A0A1A9RRR1"/>
<evidence type="ECO:0000313" key="1">
    <source>
        <dbReference type="EMBL" id="OAM23192.1"/>
    </source>
</evidence>
<dbReference type="RefSeq" id="WP_064087290.1">
    <property type="nucleotide sequence ID" value="NZ_LXSG01000008.1"/>
</dbReference>
<dbReference type="OrthoDB" id="8456475at2"/>
<sequence>MKITYNPPRPSVNYEIKLQAAFEFLQAHPDIEPERVNQHSIEHMADDIAMHSTISSDGYELAKELDTRAGWENIDMDLVETLDSYSMYLHHRLERAKKQWAEENNIQPPYPVGSRVRSLLQWNNITGTITGISQHHAACYVVKKDGTAPDDTTRRIIEYEAVELLEGGNEK</sequence>
<name>A0A1A9RRR1_EIKCO</name>
<protein>
    <submittedName>
        <fullName evidence="1">Uncharacterized protein</fullName>
    </submittedName>
</protein>
<dbReference type="Proteomes" id="UP000077589">
    <property type="component" value="Unassembled WGS sequence"/>
</dbReference>
<gene>
    <name evidence="1" type="ORF">A7P90_01050</name>
</gene>
<dbReference type="EMBL" id="LXSG01000008">
    <property type="protein sequence ID" value="OAM23192.1"/>
    <property type="molecule type" value="Genomic_DNA"/>
</dbReference>
<comment type="caution">
    <text evidence="1">The sequence shown here is derived from an EMBL/GenBank/DDBJ whole genome shotgun (WGS) entry which is preliminary data.</text>
</comment>
<proteinExistence type="predicted"/>
<reference evidence="2" key="1">
    <citation type="submission" date="2016-05" db="EMBL/GenBank/DDBJ databases">
        <title>Draft genome of Corynebacterium afermentans subsp. afermentans LCDC 88199T.</title>
        <authorList>
            <person name="Bernier A.-M."/>
            <person name="Bernard K."/>
        </authorList>
    </citation>
    <scope>NUCLEOTIDE SEQUENCE [LARGE SCALE GENOMIC DNA]</scope>
    <source>
        <strain evidence="2">NML04-0072</strain>
    </source>
</reference>
<evidence type="ECO:0000313" key="2">
    <source>
        <dbReference type="Proteomes" id="UP000077589"/>
    </source>
</evidence>